<organism evidence="8 9">
    <name type="scientific">Punica granatum</name>
    <name type="common">Pomegranate</name>
    <dbReference type="NCBI Taxonomy" id="22663"/>
    <lineage>
        <taxon>Eukaryota</taxon>
        <taxon>Viridiplantae</taxon>
        <taxon>Streptophyta</taxon>
        <taxon>Embryophyta</taxon>
        <taxon>Tracheophyta</taxon>
        <taxon>Spermatophyta</taxon>
        <taxon>Magnoliopsida</taxon>
        <taxon>eudicotyledons</taxon>
        <taxon>Gunneridae</taxon>
        <taxon>Pentapetalae</taxon>
        <taxon>rosids</taxon>
        <taxon>malvids</taxon>
        <taxon>Myrtales</taxon>
        <taxon>Lythraceae</taxon>
        <taxon>Punica</taxon>
    </lineage>
</organism>
<evidence type="ECO:0000259" key="7">
    <source>
        <dbReference type="PROSITE" id="PS01031"/>
    </source>
</evidence>
<dbReference type="PANTHER" id="PTHR43670:SF114">
    <property type="entry name" value="OS05G0592000 PROTEIN"/>
    <property type="match status" value="1"/>
</dbReference>
<feature type="domain" description="SHSP" evidence="7">
    <location>
        <begin position="14"/>
        <end position="119"/>
    </location>
</feature>
<dbReference type="InterPro" id="IPR008978">
    <property type="entry name" value="HSP20-like_chaperone"/>
</dbReference>
<keyword evidence="6" id="KW-1133">Transmembrane helix</keyword>
<name>A0A218WIE3_PUNGR</name>
<dbReference type="Gene3D" id="2.60.40.790">
    <property type="match status" value="1"/>
</dbReference>
<dbReference type="AlphaFoldDB" id="A0A218WIE3"/>
<dbReference type="Pfam" id="PF00011">
    <property type="entry name" value="HSP20"/>
    <property type="match status" value="1"/>
</dbReference>
<keyword evidence="6" id="KW-0472">Membrane</keyword>
<evidence type="ECO:0000256" key="2">
    <source>
        <dbReference type="ARBA" id="ARBA00022475"/>
    </source>
</evidence>
<keyword evidence="3" id="KW-0611">Plant defense</keyword>
<dbReference type="GO" id="GO:0005886">
    <property type="term" value="C:plasma membrane"/>
    <property type="evidence" value="ECO:0007669"/>
    <property type="project" value="UniProtKB-SubCell"/>
</dbReference>
<dbReference type="CDD" id="cd06464">
    <property type="entry name" value="ACD_sHsps-like"/>
    <property type="match status" value="1"/>
</dbReference>
<proteinExistence type="inferred from homology"/>
<gene>
    <name evidence="8" type="ORF">CDL15_Pgr013053</name>
</gene>
<comment type="caution">
    <text evidence="8">The sequence shown here is derived from an EMBL/GenBank/DDBJ whole genome shotgun (WGS) entry which is preliminary data.</text>
</comment>
<comment type="subcellular location">
    <subcellularLocation>
        <location evidence="1">Cell membrane</location>
        <topology evidence="1">Single-pass membrane protein</topology>
    </subcellularLocation>
</comment>
<evidence type="ECO:0000256" key="1">
    <source>
        <dbReference type="ARBA" id="ARBA00004162"/>
    </source>
</evidence>
<evidence type="ECO:0000313" key="9">
    <source>
        <dbReference type="Proteomes" id="UP000197138"/>
    </source>
</evidence>
<dbReference type="GO" id="GO:0034605">
    <property type="term" value="P:cellular response to heat"/>
    <property type="evidence" value="ECO:0007669"/>
    <property type="project" value="TreeGrafter"/>
</dbReference>
<evidence type="ECO:0000313" key="8">
    <source>
        <dbReference type="EMBL" id="OWM72585.1"/>
    </source>
</evidence>
<evidence type="ECO:0000256" key="5">
    <source>
        <dbReference type="RuleBase" id="RU003616"/>
    </source>
</evidence>
<dbReference type="SUPFAM" id="SSF49764">
    <property type="entry name" value="HSP20-like chaperones"/>
    <property type="match status" value="1"/>
</dbReference>
<evidence type="ECO:0000256" key="6">
    <source>
        <dbReference type="SAM" id="Phobius"/>
    </source>
</evidence>
<evidence type="ECO:0000256" key="3">
    <source>
        <dbReference type="ARBA" id="ARBA00022821"/>
    </source>
</evidence>
<dbReference type="PANTHER" id="PTHR43670">
    <property type="entry name" value="HEAT SHOCK PROTEIN 26"/>
    <property type="match status" value="1"/>
</dbReference>
<evidence type="ECO:0000256" key="4">
    <source>
        <dbReference type="PROSITE-ProRule" id="PRU00285"/>
    </source>
</evidence>
<protein>
    <recommendedName>
        <fullName evidence="7">SHSP domain-containing protein</fullName>
    </recommendedName>
</protein>
<dbReference type="EMBL" id="MTKT01004273">
    <property type="protein sequence ID" value="OWM72585.1"/>
    <property type="molecule type" value="Genomic_DNA"/>
</dbReference>
<comment type="similarity">
    <text evidence="4 5">Belongs to the small heat shock protein (HSP20) family.</text>
</comment>
<dbReference type="PROSITE" id="PS01031">
    <property type="entry name" value="SHSP"/>
    <property type="match status" value="1"/>
</dbReference>
<feature type="transmembrane region" description="Helical" evidence="6">
    <location>
        <begin position="126"/>
        <end position="144"/>
    </location>
</feature>
<reference evidence="9" key="1">
    <citation type="journal article" date="2017" name="Plant J.">
        <title>The pomegranate (Punica granatum L.) genome and the genomics of punicalagin biosynthesis.</title>
        <authorList>
            <person name="Qin G."/>
            <person name="Xu C."/>
            <person name="Ming R."/>
            <person name="Tang H."/>
            <person name="Guyot R."/>
            <person name="Kramer E.M."/>
            <person name="Hu Y."/>
            <person name="Yi X."/>
            <person name="Qi Y."/>
            <person name="Xu X."/>
            <person name="Gao Z."/>
            <person name="Pan H."/>
            <person name="Jian J."/>
            <person name="Tian Y."/>
            <person name="Yue Z."/>
            <person name="Xu Y."/>
        </authorList>
    </citation>
    <scope>NUCLEOTIDE SEQUENCE [LARGE SCALE GENOMIC DNA]</scope>
    <source>
        <strain evidence="9">cv. Dabenzi</strain>
    </source>
</reference>
<dbReference type="Proteomes" id="UP000197138">
    <property type="component" value="Unassembled WGS sequence"/>
</dbReference>
<accession>A0A218WIE3</accession>
<sequence length="154" mass="16874">MASRQGMMMATRSEFVDAVHEDFTEWTEDAAANVLTVRLPGFKKEQIKVTYDQNPPKMTIRGERPVGSNVMIQFSKDFPIPDNCKINGMKAKFDRRQVLTITMPKNTIIAKEVGDLAAAAKRAVPVNPGMAVIVIVAVGAYAGYKLGSSSHSRS</sequence>
<dbReference type="InterPro" id="IPR002068">
    <property type="entry name" value="A-crystallin/Hsp20_dom"/>
</dbReference>
<keyword evidence="2" id="KW-1003">Cell membrane</keyword>
<dbReference type="GO" id="GO:0006952">
    <property type="term" value="P:defense response"/>
    <property type="evidence" value="ECO:0007669"/>
    <property type="project" value="UniProtKB-KW"/>
</dbReference>
<keyword evidence="6" id="KW-0812">Transmembrane</keyword>